<protein>
    <submittedName>
        <fullName evidence="4">GNAT family N-acetyltransferase</fullName>
    </submittedName>
</protein>
<dbReference type="RefSeq" id="WP_350278763.1">
    <property type="nucleotide sequence ID" value="NZ_CP158165.1"/>
</dbReference>
<evidence type="ECO:0000256" key="2">
    <source>
        <dbReference type="ARBA" id="ARBA00023315"/>
    </source>
</evidence>
<dbReference type="GO" id="GO:0016747">
    <property type="term" value="F:acyltransferase activity, transferring groups other than amino-acyl groups"/>
    <property type="evidence" value="ECO:0007669"/>
    <property type="project" value="InterPro"/>
</dbReference>
<dbReference type="PANTHER" id="PTHR43877">
    <property type="entry name" value="AMINOALKYLPHOSPHONATE N-ACETYLTRANSFERASE-RELATED-RELATED"/>
    <property type="match status" value="1"/>
</dbReference>
<evidence type="ECO:0000313" key="4">
    <source>
        <dbReference type="EMBL" id="XBV25956.1"/>
    </source>
</evidence>
<evidence type="ECO:0000259" key="3">
    <source>
        <dbReference type="PROSITE" id="PS51186"/>
    </source>
</evidence>
<dbReference type="InterPro" id="IPR050832">
    <property type="entry name" value="Bact_Acetyltransf"/>
</dbReference>
<dbReference type="Gene3D" id="3.40.630.30">
    <property type="match status" value="1"/>
</dbReference>
<evidence type="ECO:0000256" key="1">
    <source>
        <dbReference type="ARBA" id="ARBA00022679"/>
    </source>
</evidence>
<name>A0AAU7TGL7_9ACTN</name>
<accession>A0AAU7TGL7</accession>
<dbReference type="InterPro" id="IPR000182">
    <property type="entry name" value="GNAT_dom"/>
</dbReference>
<sequence>MNDVLIRRATSDDVAAIVAMIADDQLGATRESLDDLTPYLKAFEQIDGDPNQVLVVAERNHEVIGTLQLTIIPGLSRRGTTRGLIEAVRVAAPARGIGLGTTLIQWAIEESRTRGCTLVQLTSDKTRTDAHRFYTNLGFENTHEGFKLKLT</sequence>
<dbReference type="PROSITE" id="PS51186">
    <property type="entry name" value="GNAT"/>
    <property type="match status" value="1"/>
</dbReference>
<keyword evidence="2" id="KW-0012">Acyltransferase</keyword>
<dbReference type="InterPro" id="IPR016181">
    <property type="entry name" value="Acyl_CoA_acyltransferase"/>
</dbReference>
<proteinExistence type="predicted"/>
<reference evidence="4" key="1">
    <citation type="submission" date="2024-06" db="EMBL/GenBank/DDBJ databases">
        <title>Kribbella sp. strain HUAS MG21 genome sequences.</title>
        <authorList>
            <person name="Mo P."/>
        </authorList>
    </citation>
    <scope>NUCLEOTIDE SEQUENCE</scope>
    <source>
        <strain evidence="4">HUAS MG21</strain>
    </source>
</reference>
<feature type="domain" description="N-acetyltransferase" evidence="3">
    <location>
        <begin position="4"/>
        <end position="151"/>
    </location>
</feature>
<dbReference type="CDD" id="cd04301">
    <property type="entry name" value="NAT_SF"/>
    <property type="match status" value="1"/>
</dbReference>
<dbReference type="AlphaFoldDB" id="A0AAU7TGL7"/>
<keyword evidence="1" id="KW-0808">Transferase</keyword>
<dbReference type="SUPFAM" id="SSF55729">
    <property type="entry name" value="Acyl-CoA N-acyltransferases (Nat)"/>
    <property type="match status" value="1"/>
</dbReference>
<dbReference type="EMBL" id="CP158165">
    <property type="protein sequence ID" value="XBV25956.1"/>
    <property type="molecule type" value="Genomic_DNA"/>
</dbReference>
<organism evidence="4">
    <name type="scientific">Kribbella sp. HUAS MG21</name>
    <dbReference type="NCBI Taxonomy" id="3160966"/>
    <lineage>
        <taxon>Bacteria</taxon>
        <taxon>Bacillati</taxon>
        <taxon>Actinomycetota</taxon>
        <taxon>Actinomycetes</taxon>
        <taxon>Propionibacteriales</taxon>
        <taxon>Kribbellaceae</taxon>
        <taxon>Kribbella</taxon>
    </lineage>
</organism>
<gene>
    <name evidence="4" type="ORF">ABN611_05915</name>
</gene>
<dbReference type="Pfam" id="PF00583">
    <property type="entry name" value="Acetyltransf_1"/>
    <property type="match status" value="1"/>
</dbReference>
<dbReference type="PANTHER" id="PTHR43877:SF2">
    <property type="entry name" value="AMINOALKYLPHOSPHONATE N-ACETYLTRANSFERASE-RELATED"/>
    <property type="match status" value="1"/>
</dbReference>